<evidence type="ECO:0000313" key="2">
    <source>
        <dbReference type="EMBL" id="PIP18733.1"/>
    </source>
</evidence>
<feature type="domain" description="Helix-turn-helix" evidence="1">
    <location>
        <begin position="5"/>
        <end position="53"/>
    </location>
</feature>
<evidence type="ECO:0000313" key="3">
    <source>
        <dbReference type="Proteomes" id="UP000231292"/>
    </source>
</evidence>
<evidence type="ECO:0000259" key="1">
    <source>
        <dbReference type="Pfam" id="PF12728"/>
    </source>
</evidence>
<dbReference type="Gene3D" id="1.10.10.10">
    <property type="entry name" value="Winged helix-like DNA-binding domain superfamily/Winged helix DNA-binding domain"/>
    <property type="match status" value="1"/>
</dbReference>
<organism evidence="2 3">
    <name type="scientific">Candidatus Sherwoodlollariibacterium unditelluris</name>
    <dbReference type="NCBI Taxonomy" id="1974757"/>
    <lineage>
        <taxon>Bacteria</taxon>
        <taxon>Pseudomonadati</taxon>
        <taxon>Candidatus Omnitrophota</taxon>
        <taxon>Candidatus Sherwoodlollariibacterium</taxon>
    </lineage>
</organism>
<dbReference type="EMBL" id="PCRK01000171">
    <property type="protein sequence ID" value="PIP18733.1"/>
    <property type="molecule type" value="Genomic_DNA"/>
</dbReference>
<gene>
    <name evidence="2" type="ORF">COX41_06600</name>
</gene>
<sequence length="62" mass="7337">MARLIDIDELADYLKLKKQTIYNWLNKGKISGIKLGGVWRFDRKDVDTWIKSRKRISQVGEK</sequence>
<proteinExistence type="predicted"/>
<dbReference type="Proteomes" id="UP000231292">
    <property type="component" value="Unassembled WGS sequence"/>
</dbReference>
<dbReference type="AlphaFoldDB" id="A0A2G9YJ40"/>
<reference evidence="2 3" key="1">
    <citation type="submission" date="2017-09" db="EMBL/GenBank/DDBJ databases">
        <title>Depth-based differentiation of microbial function through sediment-hosted aquifers and enrichment of novel symbionts in the deep terrestrial subsurface.</title>
        <authorList>
            <person name="Probst A.J."/>
            <person name="Ladd B."/>
            <person name="Jarett J.K."/>
            <person name="Geller-Mcgrath D.E."/>
            <person name="Sieber C.M."/>
            <person name="Emerson J.B."/>
            <person name="Anantharaman K."/>
            <person name="Thomas B.C."/>
            <person name="Malmstrom R."/>
            <person name="Stieglmeier M."/>
            <person name="Klingl A."/>
            <person name="Woyke T."/>
            <person name="Ryan C.M."/>
            <person name="Banfield J.F."/>
        </authorList>
    </citation>
    <scope>NUCLEOTIDE SEQUENCE [LARGE SCALE GENOMIC DNA]</scope>
    <source>
        <strain evidence="2">CG23_combo_of_CG06-09_8_20_14_all_41_10</strain>
    </source>
</reference>
<dbReference type="Pfam" id="PF12728">
    <property type="entry name" value="HTH_17"/>
    <property type="match status" value="1"/>
</dbReference>
<name>A0A2G9YJ40_9BACT</name>
<dbReference type="InterPro" id="IPR036388">
    <property type="entry name" value="WH-like_DNA-bd_sf"/>
</dbReference>
<dbReference type="InterPro" id="IPR010093">
    <property type="entry name" value="SinI_DNA-bd"/>
</dbReference>
<accession>A0A2G9YJ40</accession>
<dbReference type="SUPFAM" id="SSF46955">
    <property type="entry name" value="Putative DNA-binding domain"/>
    <property type="match status" value="1"/>
</dbReference>
<protein>
    <submittedName>
        <fullName evidence="2">DNA-binding protein</fullName>
    </submittedName>
</protein>
<dbReference type="InterPro" id="IPR041657">
    <property type="entry name" value="HTH_17"/>
</dbReference>
<keyword evidence="2" id="KW-0238">DNA-binding</keyword>
<dbReference type="NCBIfam" id="TIGR01764">
    <property type="entry name" value="excise"/>
    <property type="match status" value="1"/>
</dbReference>
<comment type="caution">
    <text evidence="2">The sequence shown here is derived from an EMBL/GenBank/DDBJ whole genome shotgun (WGS) entry which is preliminary data.</text>
</comment>
<dbReference type="InterPro" id="IPR009061">
    <property type="entry name" value="DNA-bd_dom_put_sf"/>
</dbReference>
<dbReference type="GO" id="GO:0003677">
    <property type="term" value="F:DNA binding"/>
    <property type="evidence" value="ECO:0007669"/>
    <property type="project" value="UniProtKB-KW"/>
</dbReference>